<evidence type="ECO:0000256" key="2">
    <source>
        <dbReference type="ARBA" id="ARBA00022475"/>
    </source>
</evidence>
<dbReference type="AlphaFoldDB" id="A0A1G8H5G8"/>
<dbReference type="Proteomes" id="UP000199258">
    <property type="component" value="Unassembled WGS sequence"/>
</dbReference>
<keyword evidence="2" id="KW-1003">Cell membrane</keyword>
<dbReference type="STRING" id="335973.SAMN04488693_10578"/>
<feature type="transmembrane region" description="Helical" evidence="6">
    <location>
        <begin position="67"/>
        <end position="86"/>
    </location>
</feature>
<feature type="transmembrane region" description="Helical" evidence="6">
    <location>
        <begin position="127"/>
        <end position="146"/>
    </location>
</feature>
<dbReference type="Pfam" id="PF12823">
    <property type="entry name" value="DUF3817"/>
    <property type="match status" value="1"/>
</dbReference>
<accession>A0A1G8H5G8</accession>
<evidence type="ECO:0000256" key="5">
    <source>
        <dbReference type="ARBA" id="ARBA00023136"/>
    </source>
</evidence>
<dbReference type="InterPro" id="IPR023845">
    <property type="entry name" value="DUF3817_TM"/>
</dbReference>
<dbReference type="PANTHER" id="PTHR40077">
    <property type="entry name" value="MEMBRANE PROTEIN-RELATED"/>
    <property type="match status" value="1"/>
</dbReference>
<dbReference type="OrthoDB" id="3396203at2"/>
<comment type="subcellular location">
    <subcellularLocation>
        <location evidence="1">Cell membrane</location>
        <topology evidence="1">Multi-pass membrane protein</topology>
    </subcellularLocation>
</comment>
<feature type="transmembrane region" description="Helical" evidence="6">
    <location>
        <begin position="6"/>
        <end position="27"/>
    </location>
</feature>
<evidence type="ECO:0000313" key="8">
    <source>
        <dbReference type="EMBL" id="SDI01791.1"/>
    </source>
</evidence>
<evidence type="ECO:0000256" key="6">
    <source>
        <dbReference type="SAM" id="Phobius"/>
    </source>
</evidence>
<organism evidence="8 9">
    <name type="scientific">Arthrobacter subterraneus</name>
    <dbReference type="NCBI Taxonomy" id="335973"/>
    <lineage>
        <taxon>Bacteria</taxon>
        <taxon>Bacillati</taxon>
        <taxon>Actinomycetota</taxon>
        <taxon>Actinomycetes</taxon>
        <taxon>Micrococcales</taxon>
        <taxon>Micrococcaceae</taxon>
        <taxon>Arthrobacter</taxon>
    </lineage>
</organism>
<reference evidence="8 9" key="1">
    <citation type="submission" date="2016-10" db="EMBL/GenBank/DDBJ databases">
        <authorList>
            <person name="de Groot N.N."/>
        </authorList>
    </citation>
    <scope>NUCLEOTIDE SEQUENCE [LARGE SCALE GENOMIC DNA]</scope>
    <source>
        <strain evidence="8 9">NP_1H</strain>
    </source>
</reference>
<keyword evidence="4 6" id="KW-1133">Transmembrane helix</keyword>
<dbReference type="PANTHER" id="PTHR40077:SF1">
    <property type="entry name" value="MEMBRANE PROTEIN"/>
    <property type="match status" value="1"/>
</dbReference>
<dbReference type="GO" id="GO:0005886">
    <property type="term" value="C:plasma membrane"/>
    <property type="evidence" value="ECO:0007669"/>
    <property type="project" value="UniProtKB-SubCell"/>
</dbReference>
<feature type="transmembrane region" description="Helical" evidence="6">
    <location>
        <begin position="36"/>
        <end position="61"/>
    </location>
</feature>
<gene>
    <name evidence="8" type="ORF">SAMN04488693_10578</name>
</gene>
<dbReference type="NCBIfam" id="TIGR03954">
    <property type="entry name" value="integ_memb_HG"/>
    <property type="match status" value="1"/>
</dbReference>
<evidence type="ECO:0000256" key="4">
    <source>
        <dbReference type="ARBA" id="ARBA00022989"/>
    </source>
</evidence>
<evidence type="ECO:0000313" key="9">
    <source>
        <dbReference type="Proteomes" id="UP000199258"/>
    </source>
</evidence>
<evidence type="ECO:0000256" key="3">
    <source>
        <dbReference type="ARBA" id="ARBA00022692"/>
    </source>
</evidence>
<evidence type="ECO:0000259" key="7">
    <source>
        <dbReference type="Pfam" id="PF12823"/>
    </source>
</evidence>
<keyword evidence="5 6" id="KW-0472">Membrane</keyword>
<proteinExistence type="predicted"/>
<protein>
    <submittedName>
        <fullName evidence="8">Integral membrane protein</fullName>
    </submittedName>
</protein>
<sequence>MTPRTLFRSVAVAEAVTWALLLAGMYLKYVAGTTDALVSVGGALHGFVFLAYLVSTSFVWVNQRWSAGTGALGLLAGVVPFATVLFDWQLERRGKLDGGWRLASGKEHPAGAVENVQAWVLRNPLPAVLVAIIGVSVVFAALLIAGPPVPVG</sequence>
<dbReference type="EMBL" id="FNDT01000005">
    <property type="protein sequence ID" value="SDI01791.1"/>
    <property type="molecule type" value="Genomic_DNA"/>
</dbReference>
<feature type="domain" description="DUF3817" evidence="7">
    <location>
        <begin position="5"/>
        <end position="92"/>
    </location>
</feature>
<keyword evidence="9" id="KW-1185">Reference proteome</keyword>
<evidence type="ECO:0000256" key="1">
    <source>
        <dbReference type="ARBA" id="ARBA00004651"/>
    </source>
</evidence>
<keyword evidence="3 6" id="KW-0812">Transmembrane</keyword>
<name>A0A1G8H5G8_9MICC</name>
<dbReference type="RefSeq" id="WP_090585642.1">
    <property type="nucleotide sequence ID" value="NZ_FNDT01000005.1"/>
</dbReference>